<dbReference type="RefSeq" id="WP_115585728.1">
    <property type="nucleotide sequence ID" value="NZ_CP025544.1"/>
</dbReference>
<name>A0A345ZBP6_9BACT</name>
<keyword evidence="1" id="KW-1133">Transmembrane helix</keyword>
<evidence type="ECO:0008006" key="4">
    <source>
        <dbReference type="Google" id="ProtNLM"/>
    </source>
</evidence>
<sequence>MTQQKGYILFITFSMLALCATLVSMFMIKGITHKKLSSALLQREKLQDFTVNCVAIAQSYLSISADELGKNDTNKQSESSEKKAPIDPVKKTLEKFLAVRNDGQKFNFEEIEKNFPVVINLTFFAESGKININGLYDLVQQKFYDEGVAGKDRKVFATWLFDRIAKITEKPSLLQPFIDHMKQRKSPLNDVTELLTIKEFSTCFADAIFYSKGSVDQADNARNKKIFLMDIFTVAHESDVLQPWLFSPSVCVLLDIAQKNEKNGILEKKEEKIDISSFKQESNWQKDWDAALKELYGIPYDKIPDSVKGLLATQFSSTVFSVMATVSKEDVIAQVFAILKQKRLPDGAIIYDVIKTYQV</sequence>
<evidence type="ECO:0000256" key="1">
    <source>
        <dbReference type="SAM" id="Phobius"/>
    </source>
</evidence>
<proteinExistence type="predicted"/>
<gene>
    <name evidence="2" type="ORF">C0J27_03075</name>
</gene>
<evidence type="ECO:0000313" key="3">
    <source>
        <dbReference type="Proteomes" id="UP000254834"/>
    </source>
</evidence>
<keyword evidence="1" id="KW-0472">Membrane</keyword>
<organism evidence="2 3">
    <name type="scientific">Candidatus Chromulinivorax destructor</name>
    <dbReference type="NCBI Taxonomy" id="2066483"/>
    <lineage>
        <taxon>Bacteria</taxon>
        <taxon>Candidatus Babelota</taxon>
        <taxon>Candidatus Babeliae</taxon>
        <taxon>Candidatus Babeliales</taxon>
        <taxon>Candidatus Chromulinivoraceae</taxon>
        <taxon>Candidatus Chromulinivorax</taxon>
    </lineage>
</organism>
<dbReference type="KEGG" id="cdes:C0J27_03075"/>
<accession>A0A345ZBP6</accession>
<protein>
    <recommendedName>
        <fullName evidence="4">Type II secretion system protein K</fullName>
    </recommendedName>
</protein>
<reference evidence="2 3" key="1">
    <citation type="submission" date="2017-12" db="EMBL/GenBank/DDBJ databases">
        <title>Chromulinavorax destructans is a abundant pathogen of dominant heterotrophic picoflagllates.</title>
        <authorList>
            <person name="Deeg C.M."/>
            <person name="Zimmer M."/>
            <person name="Suttle C.A."/>
        </authorList>
    </citation>
    <scope>NUCLEOTIDE SEQUENCE [LARGE SCALE GENOMIC DNA]</scope>
    <source>
        <strain evidence="2 3">SeV1</strain>
    </source>
</reference>
<dbReference type="EMBL" id="CP025544">
    <property type="protein sequence ID" value="AXK60713.1"/>
    <property type="molecule type" value="Genomic_DNA"/>
</dbReference>
<dbReference type="OrthoDB" id="9932274at2"/>
<keyword evidence="1" id="KW-0812">Transmembrane</keyword>
<dbReference type="AlphaFoldDB" id="A0A345ZBP6"/>
<dbReference type="Proteomes" id="UP000254834">
    <property type="component" value="Chromosome"/>
</dbReference>
<keyword evidence="3" id="KW-1185">Reference proteome</keyword>
<feature type="transmembrane region" description="Helical" evidence="1">
    <location>
        <begin position="6"/>
        <end position="28"/>
    </location>
</feature>
<evidence type="ECO:0000313" key="2">
    <source>
        <dbReference type="EMBL" id="AXK60713.1"/>
    </source>
</evidence>